<evidence type="ECO:0000313" key="7">
    <source>
        <dbReference type="EMBL" id="WQF90160.1"/>
    </source>
</evidence>
<dbReference type="PANTHER" id="PTHR11731">
    <property type="entry name" value="PROTEASE FAMILY S9B,C DIPEPTIDYL-PEPTIDASE IV-RELATED"/>
    <property type="match status" value="1"/>
</dbReference>
<dbReference type="KEGG" id="cdet:87951674"/>
<accession>A0AAX4J3W1</accession>
<feature type="region of interest" description="Disordered" evidence="4">
    <location>
        <begin position="67"/>
        <end position="87"/>
    </location>
</feature>
<keyword evidence="5" id="KW-1133">Transmembrane helix</keyword>
<evidence type="ECO:0000256" key="4">
    <source>
        <dbReference type="SAM" id="MobiDB-lite"/>
    </source>
</evidence>
<dbReference type="SUPFAM" id="SSF82171">
    <property type="entry name" value="DPP6 N-terminal domain-like"/>
    <property type="match status" value="1"/>
</dbReference>
<dbReference type="Proteomes" id="UP001322277">
    <property type="component" value="Chromosome 10"/>
</dbReference>
<dbReference type="GO" id="GO:0004177">
    <property type="term" value="F:aminopeptidase activity"/>
    <property type="evidence" value="ECO:0007669"/>
    <property type="project" value="UniProtKB-KW"/>
</dbReference>
<proteinExistence type="predicted"/>
<dbReference type="AlphaFoldDB" id="A0AAX4J3W1"/>
<evidence type="ECO:0000256" key="2">
    <source>
        <dbReference type="ARBA" id="ARBA00022825"/>
    </source>
</evidence>
<keyword evidence="5" id="KW-0472">Membrane</keyword>
<dbReference type="Gene3D" id="2.140.10.30">
    <property type="entry name" value="Dipeptidylpeptidase IV, N-terminal domain"/>
    <property type="match status" value="1"/>
</dbReference>
<dbReference type="GO" id="GO:0008236">
    <property type="term" value="F:serine-type peptidase activity"/>
    <property type="evidence" value="ECO:0007669"/>
    <property type="project" value="UniProtKB-KW"/>
</dbReference>
<dbReference type="GO" id="GO:0008239">
    <property type="term" value="F:dipeptidyl-peptidase activity"/>
    <property type="evidence" value="ECO:0007669"/>
    <property type="project" value="TreeGrafter"/>
</dbReference>
<name>A0AAX4J3W1_9PEZI</name>
<dbReference type="Pfam" id="PF00930">
    <property type="entry name" value="DPPIV_N"/>
    <property type="match status" value="1"/>
</dbReference>
<dbReference type="InterPro" id="IPR050278">
    <property type="entry name" value="Serine_Prot_S9B/DPPIV"/>
</dbReference>
<keyword evidence="3" id="KW-0325">Glycoprotein</keyword>
<protein>
    <submittedName>
        <fullName evidence="7">Dipeptidylpeptidase IV domain-containing protein</fullName>
    </submittedName>
</protein>
<keyword evidence="8" id="KW-1185">Reference proteome</keyword>
<evidence type="ECO:0000256" key="5">
    <source>
        <dbReference type="SAM" id="Phobius"/>
    </source>
</evidence>
<dbReference type="InterPro" id="IPR002469">
    <property type="entry name" value="Peptidase_S9B_N"/>
</dbReference>
<dbReference type="RefSeq" id="XP_062787381.1">
    <property type="nucleotide sequence ID" value="XM_062931330.1"/>
</dbReference>
<sequence>MSLRCEPSLCFVISVLVSGWDLVVLSFVVSTASGPGAPKLGGSAFALESRLPIAAETGHMTTTTTIATTTTTAPQQSPNTGRPPPREEISIEEIIDGSWSPDHRPLAWIPGIRADPNGWLLDRTGHEGELARVYHLLHDGYLDTDCGSNPMSQTPHNIIKLPQERVNGLVAPTPDDLWISPDLHSALLVFNKTKTWRHSFTGLYWMLDLETGRIEPLDPSVTDSAIRLAEWSPRADPIAFVRGNDLYVRKLDNSTKGTGVRRITEDGNHNLLYGVPDWVYEEEVLEGRKALWLLGTGRYLAFLQTNCSSVGTHTMQHLGRHPHRDVGYLPGIQQHLQYTSFAYPRPGTPNPVVS</sequence>
<feature type="transmembrane region" description="Helical" evidence="5">
    <location>
        <begin position="9"/>
        <end position="29"/>
    </location>
</feature>
<reference evidence="8" key="1">
    <citation type="journal article" date="2023" name="bioRxiv">
        <title>Complete genome of the Medicago anthracnose fungus, Colletotrichum destructivum, reveals a mini-chromosome-like region within a core chromosome.</title>
        <authorList>
            <person name="Lapalu N."/>
            <person name="Simon A."/>
            <person name="Lu A."/>
            <person name="Plaumann P.-L."/>
            <person name="Amselem J."/>
            <person name="Pigne S."/>
            <person name="Auger A."/>
            <person name="Koch C."/>
            <person name="Dallery J.-F."/>
            <person name="O'Connell R.J."/>
        </authorList>
    </citation>
    <scope>NUCLEOTIDE SEQUENCE [LARGE SCALE GENOMIC DNA]</scope>
    <source>
        <strain evidence="8">CBS 520.97</strain>
    </source>
</reference>
<dbReference type="GO" id="GO:0006508">
    <property type="term" value="P:proteolysis"/>
    <property type="evidence" value="ECO:0007669"/>
    <property type="project" value="InterPro"/>
</dbReference>
<feature type="domain" description="Dipeptidylpeptidase IV N-terminal" evidence="6">
    <location>
        <begin position="180"/>
        <end position="354"/>
    </location>
</feature>
<evidence type="ECO:0000256" key="3">
    <source>
        <dbReference type="ARBA" id="ARBA00023180"/>
    </source>
</evidence>
<dbReference type="GO" id="GO:0005886">
    <property type="term" value="C:plasma membrane"/>
    <property type="evidence" value="ECO:0007669"/>
    <property type="project" value="TreeGrafter"/>
</dbReference>
<keyword evidence="1" id="KW-0378">Hydrolase</keyword>
<keyword evidence="1" id="KW-0645">Protease</keyword>
<keyword evidence="2" id="KW-0720">Serine protease</keyword>
<evidence type="ECO:0000259" key="6">
    <source>
        <dbReference type="Pfam" id="PF00930"/>
    </source>
</evidence>
<dbReference type="GeneID" id="87951674"/>
<gene>
    <name evidence="7" type="ORF">CDEST_15174</name>
</gene>
<evidence type="ECO:0000256" key="1">
    <source>
        <dbReference type="ARBA" id="ARBA00022438"/>
    </source>
</evidence>
<dbReference type="PANTHER" id="PTHR11731:SF200">
    <property type="entry name" value="DIPEPTIDYL PEPTIDASE 10, ISOFORM B"/>
    <property type="match status" value="1"/>
</dbReference>
<keyword evidence="1" id="KW-0031">Aminopeptidase</keyword>
<dbReference type="EMBL" id="CP137314">
    <property type="protein sequence ID" value="WQF90160.1"/>
    <property type="molecule type" value="Genomic_DNA"/>
</dbReference>
<evidence type="ECO:0000313" key="8">
    <source>
        <dbReference type="Proteomes" id="UP001322277"/>
    </source>
</evidence>
<keyword evidence="5" id="KW-0812">Transmembrane</keyword>
<organism evidence="7 8">
    <name type="scientific">Colletotrichum destructivum</name>
    <dbReference type="NCBI Taxonomy" id="34406"/>
    <lineage>
        <taxon>Eukaryota</taxon>
        <taxon>Fungi</taxon>
        <taxon>Dikarya</taxon>
        <taxon>Ascomycota</taxon>
        <taxon>Pezizomycotina</taxon>
        <taxon>Sordariomycetes</taxon>
        <taxon>Hypocreomycetidae</taxon>
        <taxon>Glomerellales</taxon>
        <taxon>Glomerellaceae</taxon>
        <taxon>Colletotrichum</taxon>
        <taxon>Colletotrichum destructivum species complex</taxon>
    </lineage>
</organism>